<name>A0A645FKY6_9ZZZZ</name>
<sequence>MAHLKILGFIIIYIKHRYDNFAFKFPSKDFRSLFYLFNRSYVFCYQVPHKLVSISHLYLIIGYFALYIKLQHSACVFNGYLFKLIQLFFCI</sequence>
<organism evidence="1">
    <name type="scientific">bioreactor metagenome</name>
    <dbReference type="NCBI Taxonomy" id="1076179"/>
    <lineage>
        <taxon>unclassified sequences</taxon>
        <taxon>metagenomes</taxon>
        <taxon>ecological metagenomes</taxon>
    </lineage>
</organism>
<dbReference type="AlphaFoldDB" id="A0A645FKY6"/>
<dbReference type="EMBL" id="VSSQ01060927">
    <property type="protein sequence ID" value="MPN14326.1"/>
    <property type="molecule type" value="Genomic_DNA"/>
</dbReference>
<protein>
    <submittedName>
        <fullName evidence="1">Uncharacterized protein</fullName>
    </submittedName>
</protein>
<comment type="caution">
    <text evidence="1">The sequence shown here is derived from an EMBL/GenBank/DDBJ whole genome shotgun (WGS) entry which is preliminary data.</text>
</comment>
<accession>A0A645FKY6</accession>
<gene>
    <name evidence="1" type="ORF">SDC9_161652</name>
</gene>
<proteinExistence type="predicted"/>
<evidence type="ECO:0000313" key="1">
    <source>
        <dbReference type="EMBL" id="MPN14326.1"/>
    </source>
</evidence>
<reference evidence="1" key="1">
    <citation type="submission" date="2019-08" db="EMBL/GenBank/DDBJ databases">
        <authorList>
            <person name="Kucharzyk K."/>
            <person name="Murdoch R.W."/>
            <person name="Higgins S."/>
            <person name="Loffler F."/>
        </authorList>
    </citation>
    <scope>NUCLEOTIDE SEQUENCE</scope>
</reference>